<dbReference type="OrthoDB" id="5425061at2759"/>
<evidence type="ECO:0000313" key="3">
    <source>
        <dbReference type="Proteomes" id="UP000275385"/>
    </source>
</evidence>
<dbReference type="Pfam" id="PF09428">
    <property type="entry name" value="DUF2011"/>
    <property type="match status" value="1"/>
</dbReference>
<evidence type="ECO:0000313" key="2">
    <source>
        <dbReference type="EMBL" id="RKU43406.1"/>
    </source>
</evidence>
<keyword evidence="3" id="KW-1185">Reference proteome</keyword>
<dbReference type="EMBL" id="QVQW01000043">
    <property type="protein sequence ID" value="RKU43406.1"/>
    <property type="molecule type" value="Genomic_DNA"/>
</dbReference>
<comment type="caution">
    <text evidence="2">The sequence shown here is derived from an EMBL/GenBank/DDBJ whole genome shotgun (WGS) entry which is preliminary data.</text>
</comment>
<reference evidence="2 3" key="1">
    <citation type="submission" date="2018-08" db="EMBL/GenBank/DDBJ databases">
        <title>Draft genome of the lignicolous fungus Coniochaeta pulveracea.</title>
        <authorList>
            <person name="Borstlap C.J."/>
            <person name="De Witt R.N."/>
            <person name="Botha A."/>
            <person name="Volschenk H."/>
        </authorList>
    </citation>
    <scope>NUCLEOTIDE SEQUENCE [LARGE SCALE GENOMIC DNA]</scope>
    <source>
        <strain evidence="2 3">CAB683</strain>
    </source>
</reference>
<feature type="compositionally biased region" description="Basic and acidic residues" evidence="1">
    <location>
        <begin position="244"/>
        <end position="266"/>
    </location>
</feature>
<feature type="compositionally biased region" description="Basic residues" evidence="1">
    <location>
        <begin position="182"/>
        <end position="194"/>
    </location>
</feature>
<proteinExistence type="predicted"/>
<feature type="compositionally biased region" description="Basic and acidic residues" evidence="1">
    <location>
        <begin position="195"/>
        <end position="227"/>
    </location>
</feature>
<dbReference type="InterPro" id="IPR018555">
    <property type="entry name" value="C630.06c-like"/>
</dbReference>
<gene>
    <name evidence="2" type="ORF">DL546_003204</name>
</gene>
<dbReference type="AlphaFoldDB" id="A0A420Y696"/>
<name>A0A420Y696_9PEZI</name>
<feature type="compositionally biased region" description="Basic and acidic residues" evidence="1">
    <location>
        <begin position="1"/>
        <end position="15"/>
    </location>
</feature>
<feature type="compositionally biased region" description="Basic residues" evidence="1">
    <location>
        <begin position="228"/>
        <end position="243"/>
    </location>
</feature>
<accession>A0A420Y696</accession>
<dbReference type="Proteomes" id="UP000275385">
    <property type="component" value="Unassembled WGS sequence"/>
</dbReference>
<sequence>MFDIPEAKRVRRDELYNDNSEGEAESYSIVEDAGIREKLSERLSRMISLDLAPQMEVQPEPMQEDEPELEFRLFSTSAPKVVVRDDDETGGEGGIISARPAEFYLKDFTPEEREGFRQVAVDYADIIREARQRAWGLEVPWRVSKITVKAGRPTSFTVSQQKKPQSKSKSKQKPAQEEEPGKRKRPGKKRRIILRTKEKERLEKERIRKEKEEAMEKQRMTKEEHLKEKKKRLNREKKLKRRQKEKEKKMATKGENDGGDEAHGGGDGEGSGSDTDGSQ</sequence>
<dbReference type="STRING" id="177199.A0A420Y696"/>
<feature type="region of interest" description="Disordered" evidence="1">
    <location>
        <begin position="150"/>
        <end position="279"/>
    </location>
</feature>
<feature type="region of interest" description="Disordered" evidence="1">
    <location>
        <begin position="1"/>
        <end position="26"/>
    </location>
</feature>
<evidence type="ECO:0000256" key="1">
    <source>
        <dbReference type="SAM" id="MobiDB-lite"/>
    </source>
</evidence>
<protein>
    <submittedName>
        <fullName evidence="2">Uncharacterized protein</fullName>
    </submittedName>
</protein>
<organism evidence="2 3">
    <name type="scientific">Coniochaeta pulveracea</name>
    <dbReference type="NCBI Taxonomy" id="177199"/>
    <lineage>
        <taxon>Eukaryota</taxon>
        <taxon>Fungi</taxon>
        <taxon>Dikarya</taxon>
        <taxon>Ascomycota</taxon>
        <taxon>Pezizomycotina</taxon>
        <taxon>Sordariomycetes</taxon>
        <taxon>Sordariomycetidae</taxon>
        <taxon>Coniochaetales</taxon>
        <taxon>Coniochaetaceae</taxon>
        <taxon>Coniochaeta</taxon>
    </lineage>
</organism>